<dbReference type="EMBL" id="SEYY01005795">
    <property type="protein sequence ID" value="KAB7503133.1"/>
    <property type="molecule type" value="Genomic_DNA"/>
</dbReference>
<dbReference type="Proteomes" id="UP000326759">
    <property type="component" value="Unassembled WGS sequence"/>
</dbReference>
<reference evidence="1 2" key="1">
    <citation type="journal article" date="2019" name="PLoS Biol.">
        <title>Sex chromosomes control vertical transmission of feminizing Wolbachia symbionts in an isopod.</title>
        <authorList>
            <person name="Becking T."/>
            <person name="Chebbi M.A."/>
            <person name="Giraud I."/>
            <person name="Moumen B."/>
            <person name="Laverre T."/>
            <person name="Caubet Y."/>
            <person name="Peccoud J."/>
            <person name="Gilbert C."/>
            <person name="Cordaux R."/>
        </authorList>
    </citation>
    <scope>NUCLEOTIDE SEQUENCE [LARGE SCALE GENOMIC DNA]</scope>
    <source>
        <strain evidence="1">ANa2</strain>
        <tissue evidence="1">Whole body excluding digestive tract and cuticle</tissue>
    </source>
</reference>
<evidence type="ECO:0000313" key="2">
    <source>
        <dbReference type="Proteomes" id="UP000326759"/>
    </source>
</evidence>
<protein>
    <submittedName>
        <fullName evidence="1">Uncharacterized protein</fullName>
    </submittedName>
</protein>
<comment type="caution">
    <text evidence="1">The sequence shown here is derived from an EMBL/GenBank/DDBJ whole genome shotgun (WGS) entry which is preliminary data.</text>
</comment>
<gene>
    <name evidence="1" type="ORF">Anas_12444</name>
</gene>
<proteinExistence type="predicted"/>
<dbReference type="OrthoDB" id="10372962at2759"/>
<organism evidence="1 2">
    <name type="scientific">Armadillidium nasatum</name>
    <dbReference type="NCBI Taxonomy" id="96803"/>
    <lineage>
        <taxon>Eukaryota</taxon>
        <taxon>Metazoa</taxon>
        <taxon>Ecdysozoa</taxon>
        <taxon>Arthropoda</taxon>
        <taxon>Crustacea</taxon>
        <taxon>Multicrustacea</taxon>
        <taxon>Malacostraca</taxon>
        <taxon>Eumalacostraca</taxon>
        <taxon>Peracarida</taxon>
        <taxon>Isopoda</taxon>
        <taxon>Oniscidea</taxon>
        <taxon>Crinocheta</taxon>
        <taxon>Armadillidiidae</taxon>
        <taxon>Armadillidium</taxon>
    </lineage>
</organism>
<accession>A0A5N5T916</accession>
<evidence type="ECO:0000313" key="1">
    <source>
        <dbReference type="EMBL" id="KAB7503133.1"/>
    </source>
</evidence>
<sequence>MSKAFMKGIKVGDKKMFRSIGLICIFYLFFDLSFCAFIKNEINLKDDGLHLNRSSIKRISNNDSSQMESSSLRDKAEDIYGKLTGIANRLKSETCKCVSLFEECGIEMLEESVLKVRGKACLSNQRFCCEKEEIRMKPETESNLKKLMQS</sequence>
<keyword evidence="2" id="KW-1185">Reference proteome</keyword>
<dbReference type="AlphaFoldDB" id="A0A5N5T916"/>
<feature type="non-terminal residue" evidence="1">
    <location>
        <position position="150"/>
    </location>
</feature>
<name>A0A5N5T916_9CRUS</name>